<dbReference type="Proteomes" id="UP000053820">
    <property type="component" value="Unassembled WGS sequence"/>
</dbReference>
<evidence type="ECO:0000313" key="5">
    <source>
        <dbReference type="EMBL" id="KIJ58237.1"/>
    </source>
</evidence>
<dbReference type="InterPro" id="IPR019775">
    <property type="entry name" value="WD40_repeat_CS"/>
</dbReference>
<dbReference type="InterPro" id="IPR001680">
    <property type="entry name" value="WD40_rpt"/>
</dbReference>
<feature type="repeat" description="WD" evidence="3">
    <location>
        <begin position="73"/>
        <end position="114"/>
    </location>
</feature>
<dbReference type="PROSITE" id="PS50082">
    <property type="entry name" value="WD_REPEATS_2"/>
    <property type="match status" value="4"/>
</dbReference>
<dbReference type="CDD" id="cd00200">
    <property type="entry name" value="WD40"/>
    <property type="match status" value="1"/>
</dbReference>
<dbReference type="PANTHER" id="PTHR19848">
    <property type="entry name" value="WD40 REPEAT PROTEIN"/>
    <property type="match status" value="1"/>
</dbReference>
<evidence type="ECO:0000256" key="2">
    <source>
        <dbReference type="ARBA" id="ARBA00022737"/>
    </source>
</evidence>
<dbReference type="HOGENOM" id="CLU_016266_0_0_1"/>
<dbReference type="AlphaFoldDB" id="A0A0C9W797"/>
<feature type="region of interest" description="Disordered" evidence="4">
    <location>
        <begin position="1"/>
        <end position="24"/>
    </location>
</feature>
<feature type="region of interest" description="Disordered" evidence="4">
    <location>
        <begin position="768"/>
        <end position="823"/>
    </location>
</feature>
<keyword evidence="1 3" id="KW-0853">WD repeat</keyword>
<feature type="compositionally biased region" description="Pro residues" evidence="4">
    <location>
        <begin position="700"/>
        <end position="712"/>
    </location>
</feature>
<evidence type="ECO:0000256" key="4">
    <source>
        <dbReference type="SAM" id="MobiDB-lite"/>
    </source>
</evidence>
<evidence type="ECO:0008006" key="7">
    <source>
        <dbReference type="Google" id="ProtNLM"/>
    </source>
</evidence>
<feature type="region of interest" description="Disordered" evidence="4">
    <location>
        <begin position="309"/>
        <end position="345"/>
    </location>
</feature>
<feature type="compositionally biased region" description="Basic and acidic residues" evidence="4">
    <location>
        <begin position="387"/>
        <end position="400"/>
    </location>
</feature>
<feature type="repeat" description="WD" evidence="3">
    <location>
        <begin position="114"/>
        <end position="155"/>
    </location>
</feature>
<keyword evidence="6" id="KW-1185">Reference proteome</keyword>
<feature type="repeat" description="WD" evidence="3">
    <location>
        <begin position="276"/>
        <end position="308"/>
    </location>
</feature>
<feature type="repeat" description="WD" evidence="3">
    <location>
        <begin position="31"/>
        <end position="71"/>
    </location>
</feature>
<organism evidence="5 6">
    <name type="scientific">Hydnomerulius pinastri MD-312</name>
    <dbReference type="NCBI Taxonomy" id="994086"/>
    <lineage>
        <taxon>Eukaryota</taxon>
        <taxon>Fungi</taxon>
        <taxon>Dikarya</taxon>
        <taxon>Basidiomycota</taxon>
        <taxon>Agaricomycotina</taxon>
        <taxon>Agaricomycetes</taxon>
        <taxon>Agaricomycetidae</taxon>
        <taxon>Boletales</taxon>
        <taxon>Boletales incertae sedis</taxon>
        <taxon>Leucogyrophana</taxon>
    </lineage>
</organism>
<dbReference type="InterPro" id="IPR020472">
    <property type="entry name" value="WD40_PAC1"/>
</dbReference>
<reference evidence="5 6" key="1">
    <citation type="submission" date="2014-04" db="EMBL/GenBank/DDBJ databases">
        <title>Evolutionary Origins and Diversification of the Mycorrhizal Mutualists.</title>
        <authorList>
            <consortium name="DOE Joint Genome Institute"/>
            <consortium name="Mycorrhizal Genomics Consortium"/>
            <person name="Kohler A."/>
            <person name="Kuo A."/>
            <person name="Nagy L.G."/>
            <person name="Floudas D."/>
            <person name="Copeland A."/>
            <person name="Barry K.W."/>
            <person name="Cichocki N."/>
            <person name="Veneault-Fourrey C."/>
            <person name="LaButti K."/>
            <person name="Lindquist E.A."/>
            <person name="Lipzen A."/>
            <person name="Lundell T."/>
            <person name="Morin E."/>
            <person name="Murat C."/>
            <person name="Riley R."/>
            <person name="Ohm R."/>
            <person name="Sun H."/>
            <person name="Tunlid A."/>
            <person name="Henrissat B."/>
            <person name="Grigoriev I.V."/>
            <person name="Hibbett D.S."/>
            <person name="Martin F."/>
        </authorList>
    </citation>
    <scope>NUCLEOTIDE SEQUENCE [LARGE SCALE GENOMIC DNA]</scope>
    <source>
        <strain evidence="5 6">MD-312</strain>
    </source>
</reference>
<name>A0A0C9W797_9AGAM</name>
<feature type="region of interest" description="Disordered" evidence="4">
    <location>
        <begin position="504"/>
        <end position="525"/>
    </location>
</feature>
<sequence length="959" mass="102459">MSTSSSSVDASSSSNSVVSKTESRPVPIQAYEGHEYWVQCVAFFPDEQRLVTSDDAGVRVWNRETGALIGNALKGHTKVVWAVDVSPDGRTIASGGYDHTVRIWDAETEELLRTLGHEMDVRSVHISPDSKRVASGSDDHSLRVWDIETGELTFNPIKCDGEVTCVRYSPSGDKIASVARSIQIWNADTAEHILSIEDEDAVYSLAWSLDGGQIIGGGYKNITIWDSSTGDQIRTWKAHDGHIYSLSLSRNGTHLASSSDKTACVLDITTREQIAAYEHDHNVWGIAYSPSGRFIATACNGKNAYLWDAPEDPQPTSQKSPVLSPLDLPAVVPEGEPSEGSEQQGCEYTNFDLSAAADHSIVRHQPTSTTYRRLLNRFKHVVAPQFNRREGSRAGGEETGRGPSWLKRMRRRAADQNPPLDDDQPNPQNSSTDISDHTQRPPENDEGNSGSSRTRNRAARSQHAQVAAGRDKTFWVIVDDIVYTPTKRILFMFFYCRRPPVDEQVPDSDNLRPGTSNTAANAPGGSRVIGAFNRLLSFLHLRKPQNADVIELQPLTTAAVVPSTSVPPQSSSVQPVPPVVVVSPPVDTSTALPPPSSSGPSLTLSLATPSQYAYSPALPVPSSLGFSSASPVPDSRPSSSQIFELAPLYALSPDEVAVVREHRRQRGGSAVAPRNSEAIAAQSCSASPLQAHHPNAIAPPVVPPTSNPPPPSSSLASLAIVGASIPTSTPPSSPTVAILPPAAASTTYSLPSTSSPSIPLCLAHVDPSDEGVSHLPTSPSQGSSLPAPVLPSSAGFPPTSPKLDTRQSSSQDADLSLLPPDEASMLREYRRQKSRFAASTGTPSEPPHDIESIISLSSPQTPIHHPLLDSLLHVQDTSSLPQPSSVCPGQPSSSSIALIADTDLVDEAGPLSPAPAEHDLEPDAPLLMSPPSDLWAGSRTDIETDSSPMLEYENPWASG</sequence>
<evidence type="ECO:0000256" key="3">
    <source>
        <dbReference type="PROSITE-ProRule" id="PRU00221"/>
    </source>
</evidence>
<dbReference type="PANTHER" id="PTHR19848:SF8">
    <property type="entry name" value="F-BOX AND WD REPEAT DOMAIN CONTAINING 7"/>
    <property type="match status" value="1"/>
</dbReference>
<dbReference type="InterPro" id="IPR011047">
    <property type="entry name" value="Quinoprotein_ADH-like_sf"/>
</dbReference>
<feature type="compositionally biased region" description="Low complexity" evidence="4">
    <location>
        <begin position="331"/>
        <end position="344"/>
    </location>
</feature>
<keyword evidence="2" id="KW-0677">Repeat</keyword>
<evidence type="ECO:0000256" key="1">
    <source>
        <dbReference type="ARBA" id="ARBA00022574"/>
    </source>
</evidence>
<dbReference type="PRINTS" id="PR00320">
    <property type="entry name" value="GPROTEINBRPT"/>
</dbReference>
<feature type="compositionally biased region" description="Low complexity" evidence="4">
    <location>
        <begin position="807"/>
        <end position="821"/>
    </location>
</feature>
<feature type="compositionally biased region" description="Low complexity" evidence="4">
    <location>
        <begin position="415"/>
        <end position="429"/>
    </location>
</feature>
<dbReference type="Pfam" id="PF00400">
    <property type="entry name" value="WD40"/>
    <property type="match status" value="5"/>
</dbReference>
<feature type="region of interest" description="Disordered" evidence="4">
    <location>
        <begin position="386"/>
        <end position="465"/>
    </location>
</feature>
<feature type="region of interest" description="Disordered" evidence="4">
    <location>
        <begin position="907"/>
        <end position="959"/>
    </location>
</feature>
<dbReference type="Gene3D" id="2.130.10.10">
    <property type="entry name" value="YVTN repeat-like/Quinoprotein amine dehydrogenase"/>
    <property type="match status" value="2"/>
</dbReference>
<proteinExistence type="predicted"/>
<protein>
    <recommendedName>
        <fullName evidence="7">Anaphase-promoting complex subunit 4 WD40 domain-containing protein</fullName>
    </recommendedName>
</protein>
<dbReference type="EMBL" id="KN839965">
    <property type="protein sequence ID" value="KIJ58237.1"/>
    <property type="molecule type" value="Genomic_DNA"/>
</dbReference>
<dbReference type="OrthoDB" id="2660687at2759"/>
<dbReference type="InterPro" id="IPR015943">
    <property type="entry name" value="WD40/YVTN_repeat-like_dom_sf"/>
</dbReference>
<accession>A0A0C9W797</accession>
<feature type="region of interest" description="Disordered" evidence="4">
    <location>
        <begin position="682"/>
        <end position="714"/>
    </location>
</feature>
<dbReference type="SMART" id="SM00320">
    <property type="entry name" value="WD40"/>
    <property type="match status" value="7"/>
</dbReference>
<dbReference type="PROSITE" id="PS00678">
    <property type="entry name" value="WD_REPEATS_1"/>
    <property type="match status" value="2"/>
</dbReference>
<gene>
    <name evidence="5" type="ORF">HYDPIDRAFT_44558</name>
</gene>
<feature type="compositionally biased region" description="Low complexity" evidence="4">
    <location>
        <begin position="1"/>
        <end position="19"/>
    </location>
</feature>
<evidence type="ECO:0000313" key="6">
    <source>
        <dbReference type="Proteomes" id="UP000053820"/>
    </source>
</evidence>
<feature type="compositionally biased region" description="Low complexity" evidence="4">
    <location>
        <begin position="783"/>
        <end position="794"/>
    </location>
</feature>
<dbReference type="SUPFAM" id="SSF50998">
    <property type="entry name" value="Quinoprotein alcohol dehydrogenase-like"/>
    <property type="match status" value="1"/>
</dbReference>
<dbReference type="PROSITE" id="PS50294">
    <property type="entry name" value="WD_REPEATS_REGION"/>
    <property type="match status" value="2"/>
</dbReference>
<feature type="compositionally biased region" description="Basic and acidic residues" evidence="4">
    <location>
        <begin position="434"/>
        <end position="443"/>
    </location>
</feature>